<dbReference type="RefSeq" id="WP_108739845.1">
    <property type="nucleotide sequence ID" value="NZ_CP020918.1"/>
</dbReference>
<dbReference type="OrthoDB" id="1450227at2"/>
<accession>A0A2S1LAX9</accession>
<sequence>MIYVSKINDVKNADIVQYEDMANKYVNAIASALEEFQPGIPLAASRSRQQTYNDLACIGLSGIPIFKTTFPIGNPNRERILNRTACEQNKTVIGAGTPNEQSPVGNPCN</sequence>
<dbReference type="KEGG" id="ffa:FFWV33_04715"/>
<reference evidence="1 2" key="1">
    <citation type="submission" date="2017-04" db="EMBL/GenBank/DDBJ databases">
        <title>Compelte genome sequence of WV33.</title>
        <authorList>
            <person name="Lee P.C."/>
        </authorList>
    </citation>
    <scope>NUCLEOTIDE SEQUENCE [LARGE SCALE GENOMIC DNA]</scope>
    <source>
        <strain evidence="1 2">WV33</strain>
    </source>
</reference>
<dbReference type="Proteomes" id="UP000244527">
    <property type="component" value="Chromosome"/>
</dbReference>
<organism evidence="1 2">
    <name type="scientific">Flavobacterium faecale</name>
    <dbReference type="NCBI Taxonomy" id="1355330"/>
    <lineage>
        <taxon>Bacteria</taxon>
        <taxon>Pseudomonadati</taxon>
        <taxon>Bacteroidota</taxon>
        <taxon>Flavobacteriia</taxon>
        <taxon>Flavobacteriales</taxon>
        <taxon>Flavobacteriaceae</taxon>
        <taxon>Flavobacterium</taxon>
    </lineage>
</organism>
<protein>
    <submittedName>
        <fullName evidence="1">Uncharacterized protein</fullName>
    </submittedName>
</protein>
<gene>
    <name evidence="1" type="ORF">FFWV33_04715</name>
</gene>
<proteinExistence type="predicted"/>
<keyword evidence="2" id="KW-1185">Reference proteome</keyword>
<name>A0A2S1LAX9_9FLAO</name>
<dbReference type="AlphaFoldDB" id="A0A2S1LAX9"/>
<dbReference type="EMBL" id="CP020918">
    <property type="protein sequence ID" value="AWG20892.1"/>
    <property type="molecule type" value="Genomic_DNA"/>
</dbReference>
<evidence type="ECO:0000313" key="2">
    <source>
        <dbReference type="Proteomes" id="UP000244527"/>
    </source>
</evidence>
<evidence type="ECO:0000313" key="1">
    <source>
        <dbReference type="EMBL" id="AWG20892.1"/>
    </source>
</evidence>